<dbReference type="RefSeq" id="WP_065816870.1">
    <property type="nucleotide sequence ID" value="NZ_CBDDTB010000003.1"/>
</dbReference>
<keyword evidence="2" id="KW-1185">Reference proteome</keyword>
<comment type="caution">
    <text evidence="1">The sequence shown here is derived from an EMBL/GenBank/DDBJ whole genome shotgun (WGS) entry which is preliminary data.</text>
</comment>
<reference evidence="1 2" key="1">
    <citation type="submission" date="2021-06" db="EMBL/GenBank/DDBJ databases">
        <title>Nitratireductor porphyridii sp. nov., isolated from a small marine red alga, Porphyridium purpureum in South Korea.</title>
        <authorList>
            <person name="Kim K.H."/>
            <person name="Kristyanto S."/>
            <person name="Jeon C.O."/>
        </authorList>
    </citation>
    <scope>NUCLEOTIDE SEQUENCE [LARGE SCALE GENOMIC DNA]</scope>
    <source>
        <strain evidence="1 2">R6</strain>
    </source>
</reference>
<evidence type="ECO:0000313" key="1">
    <source>
        <dbReference type="EMBL" id="MBY8916359.1"/>
    </source>
</evidence>
<dbReference type="EMBL" id="JAHSQO010000002">
    <property type="protein sequence ID" value="MBY8916359.1"/>
    <property type="molecule type" value="Genomic_DNA"/>
</dbReference>
<organism evidence="1 2">
    <name type="scientific">Nitratireductor rhodophyticola</name>
    <dbReference type="NCBI Taxonomy" id="2854036"/>
    <lineage>
        <taxon>Bacteria</taxon>
        <taxon>Pseudomonadati</taxon>
        <taxon>Pseudomonadota</taxon>
        <taxon>Alphaproteobacteria</taxon>
        <taxon>Hyphomicrobiales</taxon>
        <taxon>Phyllobacteriaceae</taxon>
        <taxon>Nitratireductor</taxon>
    </lineage>
</organism>
<name>A0ABS7R6T7_9HYPH</name>
<dbReference type="Pfam" id="PF10649">
    <property type="entry name" value="DUF2478"/>
    <property type="match status" value="1"/>
</dbReference>
<evidence type="ECO:0000313" key="2">
    <source>
        <dbReference type="Proteomes" id="UP000777661"/>
    </source>
</evidence>
<dbReference type="Proteomes" id="UP000777661">
    <property type="component" value="Unassembled WGS sequence"/>
</dbReference>
<proteinExistence type="predicted"/>
<gene>
    <name evidence="1" type="ORF">KVG22_07160</name>
</gene>
<dbReference type="InterPro" id="IPR018912">
    <property type="entry name" value="DUF2478"/>
</dbReference>
<accession>A0ABS7R6T7</accession>
<protein>
    <submittedName>
        <fullName evidence="1">DUF2478 domain-containing protein</fullName>
    </submittedName>
</protein>
<sequence>MTNTMPPIAAIRFGGGVAVDALLAEAAFRLQANGIVVEGFVQLERDLSENCCAAMHLEGIRDGSVWLISQDLGKGSSGCRLDPQALAELCGPLLRRVQEKPDLLILNRFGKGEMLGGGFRAAIEAAFILGIPVLVAVRDEYAEAWQAFTDGCHVELEPRSAAIDAWLCEHVHRREARDAA</sequence>